<dbReference type="InterPro" id="IPR005614">
    <property type="entry name" value="NrfD-like"/>
</dbReference>
<reference evidence="8 9" key="1">
    <citation type="submission" date="2019-02" db="EMBL/GenBank/DDBJ databases">
        <title>Planctomycetal bacteria perform biofilm scaping via a novel small molecule.</title>
        <authorList>
            <person name="Jeske O."/>
            <person name="Boedeker C."/>
            <person name="Wiegand S."/>
            <person name="Breitling P."/>
            <person name="Kallscheuer N."/>
            <person name="Jogler M."/>
            <person name="Rohde M."/>
            <person name="Petersen J."/>
            <person name="Medema M.H."/>
            <person name="Surup F."/>
            <person name="Jogler C."/>
        </authorList>
    </citation>
    <scope>NUCLEOTIDE SEQUENCE [LARGE SCALE GENOMIC DNA]</scope>
    <source>
        <strain evidence="8 9">Mal15</strain>
    </source>
</reference>
<gene>
    <name evidence="8" type="ORF">Mal15_59470</name>
</gene>
<organism evidence="8 9">
    <name type="scientific">Stieleria maiorica</name>
    <dbReference type="NCBI Taxonomy" id="2795974"/>
    <lineage>
        <taxon>Bacteria</taxon>
        <taxon>Pseudomonadati</taxon>
        <taxon>Planctomycetota</taxon>
        <taxon>Planctomycetia</taxon>
        <taxon>Pirellulales</taxon>
        <taxon>Pirellulaceae</taxon>
        <taxon>Stieleria</taxon>
    </lineage>
</organism>
<evidence type="ECO:0000256" key="2">
    <source>
        <dbReference type="ARBA" id="ARBA00008929"/>
    </source>
</evidence>
<feature type="transmembrane region" description="Helical" evidence="7">
    <location>
        <begin position="353"/>
        <end position="371"/>
    </location>
</feature>
<dbReference type="AlphaFoldDB" id="A0A5B9MQ62"/>
<keyword evidence="3" id="KW-1003">Cell membrane</keyword>
<dbReference type="KEGG" id="smam:Mal15_59470"/>
<dbReference type="EMBL" id="CP036264">
    <property type="protein sequence ID" value="QEG01866.1"/>
    <property type="molecule type" value="Genomic_DNA"/>
</dbReference>
<keyword evidence="4 7" id="KW-0812">Transmembrane</keyword>
<evidence type="ECO:0000313" key="9">
    <source>
        <dbReference type="Proteomes" id="UP000321353"/>
    </source>
</evidence>
<keyword evidence="6 7" id="KW-0472">Membrane</keyword>
<feature type="transmembrane region" description="Helical" evidence="7">
    <location>
        <begin position="48"/>
        <end position="71"/>
    </location>
</feature>
<dbReference type="GO" id="GO:0005886">
    <property type="term" value="C:plasma membrane"/>
    <property type="evidence" value="ECO:0007669"/>
    <property type="project" value="UniProtKB-SubCell"/>
</dbReference>
<evidence type="ECO:0000256" key="3">
    <source>
        <dbReference type="ARBA" id="ARBA00022475"/>
    </source>
</evidence>
<feature type="transmembrane region" description="Helical" evidence="7">
    <location>
        <begin position="271"/>
        <end position="291"/>
    </location>
</feature>
<evidence type="ECO:0000313" key="8">
    <source>
        <dbReference type="EMBL" id="QEG01866.1"/>
    </source>
</evidence>
<feature type="transmembrane region" description="Helical" evidence="7">
    <location>
        <begin position="312"/>
        <end position="333"/>
    </location>
</feature>
<comment type="similarity">
    <text evidence="2">Belongs to the NrfD family.</text>
</comment>
<feature type="transmembrane region" description="Helical" evidence="7">
    <location>
        <begin position="423"/>
        <end position="441"/>
    </location>
</feature>
<proteinExistence type="inferred from homology"/>
<feature type="transmembrane region" description="Helical" evidence="7">
    <location>
        <begin position="83"/>
        <end position="112"/>
    </location>
</feature>
<evidence type="ECO:0000256" key="4">
    <source>
        <dbReference type="ARBA" id="ARBA00022692"/>
    </source>
</evidence>
<feature type="transmembrane region" description="Helical" evidence="7">
    <location>
        <begin position="124"/>
        <end position="150"/>
    </location>
</feature>
<dbReference type="Pfam" id="PF03916">
    <property type="entry name" value="NrfD"/>
    <property type="match status" value="1"/>
</dbReference>
<name>A0A5B9MQ62_9BACT</name>
<feature type="transmembrane region" description="Helical" evidence="7">
    <location>
        <begin position="378"/>
        <end position="403"/>
    </location>
</feature>
<evidence type="ECO:0000256" key="6">
    <source>
        <dbReference type="ARBA" id="ARBA00023136"/>
    </source>
</evidence>
<dbReference type="RefSeq" id="WP_147870884.1">
    <property type="nucleotide sequence ID" value="NZ_CP036264.1"/>
</dbReference>
<evidence type="ECO:0000256" key="5">
    <source>
        <dbReference type="ARBA" id="ARBA00022989"/>
    </source>
</evidence>
<accession>A0A5B9MQ62</accession>
<feature type="transmembrane region" description="Helical" evidence="7">
    <location>
        <begin position="170"/>
        <end position="190"/>
    </location>
</feature>
<comment type="subcellular location">
    <subcellularLocation>
        <location evidence="1">Cell membrane</location>
        <topology evidence="1">Multi-pass membrane protein</topology>
    </subcellularLocation>
</comment>
<dbReference type="Proteomes" id="UP000321353">
    <property type="component" value="Chromosome"/>
</dbReference>
<protein>
    <submittedName>
        <fullName evidence="8">Polysulfide reductase, NrfD</fullName>
    </submittedName>
</protein>
<feature type="transmembrane region" description="Helical" evidence="7">
    <location>
        <begin position="232"/>
        <end position="251"/>
    </location>
</feature>
<dbReference type="PANTHER" id="PTHR43044">
    <property type="match status" value="1"/>
</dbReference>
<sequence length="476" mass="53756">MSLAIPNGLDNTVERPGERAPLVLGETTYHDITEAVCKVAERPPSKGWIGGFLVAFALLQMLGLLIVYLIYTGVGVWGNRAPIFWGWPIVNFVFWVGIGHAGTLISAILFLFRQEWRTSINRAAEAMTIFAVACAGTFPGIHVGRAWLAFWLAPYPSLNLWMWPQFRSPLLWDVFAVSTYGTVSLLFWYMGMVPDLATFRDRSKNKYRRMAYGILCLGWSGSSRHWMRYEKAYAILAALAAPLVLSVHTIVSFDFAVSQVPGWHTTIFPPYFVAGAIFSGFAMVLTLMVPARQMLNLEKLITIRHLENMCKIILATGSIVGLAYGTEFFIAWYGQVPAEQFAFLNRAFGPYAWAYWTMISCNVISPQIFWFKKARTTPWIIVVVSIFVNIGMWFERFVIVISSLSRDYLPSAWAYFTPTWVDWGMLIGSFGLFFTLFLLFCRTLPVINMAEVKATLAKQEHMAHLHGHGEEAGEGH</sequence>
<evidence type="ECO:0000256" key="1">
    <source>
        <dbReference type="ARBA" id="ARBA00004651"/>
    </source>
</evidence>
<evidence type="ECO:0000256" key="7">
    <source>
        <dbReference type="SAM" id="Phobius"/>
    </source>
</evidence>
<keyword evidence="9" id="KW-1185">Reference proteome</keyword>
<dbReference type="PANTHER" id="PTHR43044:SF2">
    <property type="entry name" value="POLYSULPHIDE REDUCTASE NRFD"/>
    <property type="match status" value="1"/>
</dbReference>
<keyword evidence="5 7" id="KW-1133">Transmembrane helix</keyword>